<dbReference type="OrthoDB" id="9255830at2"/>
<evidence type="ECO:0000256" key="1">
    <source>
        <dbReference type="ARBA" id="ARBA00004141"/>
    </source>
</evidence>
<evidence type="ECO:0000256" key="2">
    <source>
        <dbReference type="ARBA" id="ARBA00022692"/>
    </source>
</evidence>
<reference evidence="6 7" key="1">
    <citation type="submission" date="2019-02" db="EMBL/GenBank/DDBJ databases">
        <title>Deep-cultivation of Planctomycetes and their phenomic and genomic characterization uncovers novel biology.</title>
        <authorList>
            <person name="Wiegand S."/>
            <person name="Jogler M."/>
            <person name="Boedeker C."/>
            <person name="Pinto D."/>
            <person name="Vollmers J."/>
            <person name="Rivas-Marin E."/>
            <person name="Kohn T."/>
            <person name="Peeters S.H."/>
            <person name="Heuer A."/>
            <person name="Rast P."/>
            <person name="Oberbeckmann S."/>
            <person name="Bunk B."/>
            <person name="Jeske O."/>
            <person name="Meyerdierks A."/>
            <person name="Storesund J.E."/>
            <person name="Kallscheuer N."/>
            <person name="Luecker S."/>
            <person name="Lage O.M."/>
            <person name="Pohl T."/>
            <person name="Merkel B.J."/>
            <person name="Hornburger P."/>
            <person name="Mueller R.-W."/>
            <person name="Bruemmer F."/>
            <person name="Labrenz M."/>
            <person name="Spormann A.M."/>
            <person name="Op den Camp H."/>
            <person name="Overmann J."/>
            <person name="Amann R."/>
            <person name="Jetten M.S.M."/>
            <person name="Mascher T."/>
            <person name="Medema M.H."/>
            <person name="Devos D.P."/>
            <person name="Kaster A.-K."/>
            <person name="Ovreas L."/>
            <person name="Rohde M."/>
            <person name="Galperin M.Y."/>
            <person name="Jogler C."/>
        </authorList>
    </citation>
    <scope>NUCLEOTIDE SEQUENCE [LARGE SCALE GENOMIC DNA]</scope>
    <source>
        <strain evidence="6 7">ETA_A8</strain>
    </source>
</reference>
<evidence type="ECO:0000256" key="3">
    <source>
        <dbReference type="ARBA" id="ARBA00022989"/>
    </source>
</evidence>
<keyword evidence="2" id="KW-0812">Transmembrane</keyword>
<evidence type="ECO:0000259" key="5">
    <source>
        <dbReference type="Pfam" id="PF01926"/>
    </source>
</evidence>
<feature type="domain" description="G" evidence="5">
    <location>
        <begin position="26"/>
        <end position="144"/>
    </location>
</feature>
<evidence type="ECO:0000256" key="4">
    <source>
        <dbReference type="ARBA" id="ARBA00023136"/>
    </source>
</evidence>
<sequence length="358" mass="38073">MDMLDFGGLAKNALEEALRERGHANVLIAGRTGVGKSTLINSVFQGNLATTGQGRPVTQDTREITKEGIPLSIFDTRGLELSDFSSTKSLKAFITERRRDRDEKKQIHVAWLCIVEDLRRVEQAETDLTAMLAEFMPVVAVITKARADNGFRAEVQRLLPAAKNVVRTRSIPETFDDGHTLPPMGLVDLVQLTMELFPEGQKRAFVAAQKADLALKRQRSHLIVATTASSAAGIGAVPVPFADAAMLVPMQIAMVAGITATYGLSFSDGFLSTLVASMVGGTAATLTGRAIVGGLLKFIPGVGSVVGGAISAATAAAVTSAFGEAYIAALDALFAKHLGEPPSQQEVLEEVRRRFIGK</sequence>
<dbReference type="AlphaFoldDB" id="A0A517YDT2"/>
<gene>
    <name evidence="6" type="ORF">ETAA8_34800</name>
</gene>
<evidence type="ECO:0000313" key="6">
    <source>
        <dbReference type="EMBL" id="QDU28380.1"/>
    </source>
</evidence>
<dbReference type="EMBL" id="CP036274">
    <property type="protein sequence ID" value="QDU28380.1"/>
    <property type="molecule type" value="Genomic_DNA"/>
</dbReference>
<dbReference type="KEGG" id="aagg:ETAA8_34800"/>
<protein>
    <submittedName>
        <fullName evidence="6">tRNA modification GTPase TrmE</fullName>
    </submittedName>
</protein>
<dbReference type="InterPro" id="IPR006073">
    <property type="entry name" value="GTP-bd"/>
</dbReference>
<dbReference type="Pfam" id="PF05128">
    <property type="entry name" value="DUF697"/>
    <property type="match status" value="1"/>
</dbReference>
<dbReference type="SUPFAM" id="SSF52540">
    <property type="entry name" value="P-loop containing nucleoside triphosphate hydrolases"/>
    <property type="match status" value="1"/>
</dbReference>
<dbReference type="CDD" id="cd00882">
    <property type="entry name" value="Ras_like_GTPase"/>
    <property type="match status" value="1"/>
</dbReference>
<dbReference type="InterPro" id="IPR027417">
    <property type="entry name" value="P-loop_NTPase"/>
</dbReference>
<dbReference type="InterPro" id="IPR021147">
    <property type="entry name" value="DUF697"/>
</dbReference>
<dbReference type="RefSeq" id="WP_145090568.1">
    <property type="nucleotide sequence ID" value="NZ_CP036274.1"/>
</dbReference>
<keyword evidence="3" id="KW-1133">Transmembrane helix</keyword>
<comment type="subcellular location">
    <subcellularLocation>
        <location evidence="1">Membrane</location>
        <topology evidence="1">Multi-pass membrane protein</topology>
    </subcellularLocation>
</comment>
<evidence type="ECO:0000313" key="7">
    <source>
        <dbReference type="Proteomes" id="UP000315017"/>
    </source>
</evidence>
<accession>A0A517YDT2</accession>
<name>A0A517YDT2_9BACT</name>
<dbReference type="GO" id="GO:0005525">
    <property type="term" value="F:GTP binding"/>
    <property type="evidence" value="ECO:0007669"/>
    <property type="project" value="InterPro"/>
</dbReference>
<dbReference type="Pfam" id="PF01926">
    <property type="entry name" value="MMR_HSR1"/>
    <property type="match status" value="1"/>
</dbReference>
<dbReference type="Gene3D" id="3.40.50.300">
    <property type="entry name" value="P-loop containing nucleotide triphosphate hydrolases"/>
    <property type="match status" value="1"/>
</dbReference>
<keyword evidence="7" id="KW-1185">Reference proteome</keyword>
<proteinExistence type="predicted"/>
<dbReference type="GO" id="GO:0016020">
    <property type="term" value="C:membrane"/>
    <property type="evidence" value="ECO:0007669"/>
    <property type="project" value="UniProtKB-SubCell"/>
</dbReference>
<dbReference type="Proteomes" id="UP000315017">
    <property type="component" value="Chromosome"/>
</dbReference>
<organism evidence="6 7">
    <name type="scientific">Anatilimnocola aggregata</name>
    <dbReference type="NCBI Taxonomy" id="2528021"/>
    <lineage>
        <taxon>Bacteria</taxon>
        <taxon>Pseudomonadati</taxon>
        <taxon>Planctomycetota</taxon>
        <taxon>Planctomycetia</taxon>
        <taxon>Pirellulales</taxon>
        <taxon>Pirellulaceae</taxon>
        <taxon>Anatilimnocola</taxon>
    </lineage>
</organism>
<keyword evidence="4" id="KW-0472">Membrane</keyword>